<proteinExistence type="predicted"/>
<accession>A0A9D4M2D5</accession>
<organism evidence="1 2">
    <name type="scientific">Dreissena polymorpha</name>
    <name type="common">Zebra mussel</name>
    <name type="synonym">Mytilus polymorpha</name>
    <dbReference type="NCBI Taxonomy" id="45954"/>
    <lineage>
        <taxon>Eukaryota</taxon>
        <taxon>Metazoa</taxon>
        <taxon>Spiralia</taxon>
        <taxon>Lophotrochozoa</taxon>
        <taxon>Mollusca</taxon>
        <taxon>Bivalvia</taxon>
        <taxon>Autobranchia</taxon>
        <taxon>Heteroconchia</taxon>
        <taxon>Euheterodonta</taxon>
        <taxon>Imparidentia</taxon>
        <taxon>Neoheterodontei</taxon>
        <taxon>Myida</taxon>
        <taxon>Dreissenoidea</taxon>
        <taxon>Dreissenidae</taxon>
        <taxon>Dreissena</taxon>
    </lineage>
</organism>
<dbReference type="Proteomes" id="UP000828390">
    <property type="component" value="Unassembled WGS sequence"/>
</dbReference>
<dbReference type="AlphaFoldDB" id="A0A9D4M2D5"/>
<name>A0A9D4M2D5_DREPO</name>
<comment type="caution">
    <text evidence="1">The sequence shown here is derived from an EMBL/GenBank/DDBJ whole genome shotgun (WGS) entry which is preliminary data.</text>
</comment>
<gene>
    <name evidence="1" type="ORF">DPMN_031454</name>
</gene>
<reference evidence="1" key="2">
    <citation type="submission" date="2020-11" db="EMBL/GenBank/DDBJ databases">
        <authorList>
            <person name="McCartney M.A."/>
            <person name="Auch B."/>
            <person name="Kono T."/>
            <person name="Mallez S."/>
            <person name="Becker A."/>
            <person name="Gohl D.M."/>
            <person name="Silverstein K.A.T."/>
            <person name="Koren S."/>
            <person name="Bechman K.B."/>
            <person name="Herman A."/>
            <person name="Abrahante J.E."/>
            <person name="Garbe J."/>
        </authorList>
    </citation>
    <scope>NUCLEOTIDE SEQUENCE</scope>
    <source>
        <strain evidence="1">Duluth1</strain>
        <tissue evidence="1">Whole animal</tissue>
    </source>
</reference>
<evidence type="ECO:0000313" key="2">
    <source>
        <dbReference type="Proteomes" id="UP000828390"/>
    </source>
</evidence>
<protein>
    <submittedName>
        <fullName evidence="1">Uncharacterized protein</fullName>
    </submittedName>
</protein>
<reference evidence="1" key="1">
    <citation type="journal article" date="2019" name="bioRxiv">
        <title>The Genome of the Zebra Mussel, Dreissena polymorpha: A Resource for Invasive Species Research.</title>
        <authorList>
            <person name="McCartney M.A."/>
            <person name="Auch B."/>
            <person name="Kono T."/>
            <person name="Mallez S."/>
            <person name="Zhang Y."/>
            <person name="Obille A."/>
            <person name="Becker A."/>
            <person name="Abrahante J.E."/>
            <person name="Garbe J."/>
            <person name="Badalamenti J.P."/>
            <person name="Herman A."/>
            <person name="Mangelson H."/>
            <person name="Liachko I."/>
            <person name="Sullivan S."/>
            <person name="Sone E.D."/>
            <person name="Koren S."/>
            <person name="Silverstein K.A.T."/>
            <person name="Beckman K.B."/>
            <person name="Gohl D.M."/>
        </authorList>
    </citation>
    <scope>NUCLEOTIDE SEQUENCE</scope>
    <source>
        <strain evidence="1">Duluth1</strain>
        <tissue evidence="1">Whole animal</tissue>
    </source>
</reference>
<dbReference type="EMBL" id="JAIWYP010000002">
    <property type="protein sequence ID" value="KAH3868311.1"/>
    <property type="molecule type" value="Genomic_DNA"/>
</dbReference>
<keyword evidence="2" id="KW-1185">Reference proteome</keyword>
<sequence length="110" mass="12185">MIKGGRGGGRGGVIMWGGYNMFKKNWGGWGGVRGGNNGGIMWWGGDIMWVERGCGGREGQKLLQNVKVAAKPTNQQTNQQRGQKQNVPHYYRILLSSDNHLTDRPTDRPT</sequence>
<evidence type="ECO:0000313" key="1">
    <source>
        <dbReference type="EMBL" id="KAH3868311.1"/>
    </source>
</evidence>